<evidence type="ECO:0000313" key="2">
    <source>
        <dbReference type="EMBL" id="GFS40177.1"/>
    </source>
</evidence>
<protein>
    <recommendedName>
        <fullName evidence="4">Transmembrane protein</fullName>
    </recommendedName>
</protein>
<dbReference type="EMBL" id="BMAW01089484">
    <property type="protein sequence ID" value="GFS40177.1"/>
    <property type="molecule type" value="Genomic_DNA"/>
</dbReference>
<gene>
    <name evidence="2" type="ORF">NPIL_350681</name>
</gene>
<keyword evidence="1" id="KW-0472">Membrane</keyword>
<accession>A0A8X6IEU8</accession>
<evidence type="ECO:0000313" key="3">
    <source>
        <dbReference type="Proteomes" id="UP000887013"/>
    </source>
</evidence>
<sequence length="69" mass="7554">MKWSTAILMIGLFLLIIIGAVVGIFIGSIILGSCCCIRRCGASCNRQQPPRVEEIPMDPIPRPIEAEEI</sequence>
<evidence type="ECO:0008006" key="4">
    <source>
        <dbReference type="Google" id="ProtNLM"/>
    </source>
</evidence>
<dbReference type="PROSITE" id="PS51257">
    <property type="entry name" value="PROKAR_LIPOPROTEIN"/>
    <property type="match status" value="1"/>
</dbReference>
<dbReference type="Proteomes" id="UP000887013">
    <property type="component" value="Unassembled WGS sequence"/>
</dbReference>
<proteinExistence type="predicted"/>
<name>A0A8X6IEU8_NEPPI</name>
<dbReference type="AlphaFoldDB" id="A0A8X6IEU8"/>
<keyword evidence="1" id="KW-0812">Transmembrane</keyword>
<evidence type="ECO:0000256" key="1">
    <source>
        <dbReference type="SAM" id="Phobius"/>
    </source>
</evidence>
<keyword evidence="3" id="KW-1185">Reference proteome</keyword>
<feature type="transmembrane region" description="Helical" evidence="1">
    <location>
        <begin position="7"/>
        <end position="31"/>
    </location>
</feature>
<keyword evidence="1" id="KW-1133">Transmembrane helix</keyword>
<organism evidence="2 3">
    <name type="scientific">Nephila pilipes</name>
    <name type="common">Giant wood spider</name>
    <name type="synonym">Nephila maculata</name>
    <dbReference type="NCBI Taxonomy" id="299642"/>
    <lineage>
        <taxon>Eukaryota</taxon>
        <taxon>Metazoa</taxon>
        <taxon>Ecdysozoa</taxon>
        <taxon>Arthropoda</taxon>
        <taxon>Chelicerata</taxon>
        <taxon>Arachnida</taxon>
        <taxon>Araneae</taxon>
        <taxon>Araneomorphae</taxon>
        <taxon>Entelegynae</taxon>
        <taxon>Araneoidea</taxon>
        <taxon>Nephilidae</taxon>
        <taxon>Nephila</taxon>
    </lineage>
</organism>
<comment type="caution">
    <text evidence="2">The sequence shown here is derived from an EMBL/GenBank/DDBJ whole genome shotgun (WGS) entry which is preliminary data.</text>
</comment>
<reference evidence="2" key="1">
    <citation type="submission" date="2020-08" db="EMBL/GenBank/DDBJ databases">
        <title>Multicomponent nature underlies the extraordinary mechanical properties of spider dragline silk.</title>
        <authorList>
            <person name="Kono N."/>
            <person name="Nakamura H."/>
            <person name="Mori M."/>
            <person name="Yoshida Y."/>
            <person name="Ohtoshi R."/>
            <person name="Malay A.D."/>
            <person name="Moran D.A.P."/>
            <person name="Tomita M."/>
            <person name="Numata K."/>
            <person name="Arakawa K."/>
        </authorList>
    </citation>
    <scope>NUCLEOTIDE SEQUENCE</scope>
</reference>